<evidence type="ECO:0000313" key="2">
    <source>
        <dbReference type="Proteomes" id="UP000617145"/>
    </source>
</evidence>
<dbReference type="Proteomes" id="UP000617145">
    <property type="component" value="Unassembled WGS sequence"/>
</dbReference>
<reference evidence="1" key="1">
    <citation type="journal article" date="2014" name="Int. J. Syst. Evol. Microbiol.">
        <title>Complete genome sequence of Corynebacterium casei LMG S-19264T (=DSM 44701T), isolated from a smear-ripened cheese.</title>
        <authorList>
            <consortium name="US DOE Joint Genome Institute (JGI-PGF)"/>
            <person name="Walter F."/>
            <person name="Albersmeier A."/>
            <person name="Kalinowski J."/>
            <person name="Ruckert C."/>
        </authorList>
    </citation>
    <scope>NUCLEOTIDE SEQUENCE</scope>
    <source>
        <strain evidence="1">CGMCC 1.15762</strain>
    </source>
</reference>
<keyword evidence="2" id="KW-1185">Reference proteome</keyword>
<reference evidence="1" key="2">
    <citation type="submission" date="2020-09" db="EMBL/GenBank/DDBJ databases">
        <authorList>
            <person name="Sun Q."/>
            <person name="Zhou Y."/>
        </authorList>
    </citation>
    <scope>NUCLEOTIDE SEQUENCE</scope>
    <source>
        <strain evidence="1">CGMCC 1.15762</strain>
    </source>
</reference>
<comment type="caution">
    <text evidence="1">The sequence shown here is derived from an EMBL/GenBank/DDBJ whole genome shotgun (WGS) entry which is preliminary data.</text>
</comment>
<dbReference type="AlphaFoldDB" id="A0A8J2ZHD3"/>
<organism evidence="1 2">
    <name type="scientific">Salipiger pallidus</name>
    <dbReference type="NCBI Taxonomy" id="1775170"/>
    <lineage>
        <taxon>Bacteria</taxon>
        <taxon>Pseudomonadati</taxon>
        <taxon>Pseudomonadota</taxon>
        <taxon>Alphaproteobacteria</taxon>
        <taxon>Rhodobacterales</taxon>
        <taxon>Roseobacteraceae</taxon>
        <taxon>Salipiger</taxon>
    </lineage>
</organism>
<dbReference type="EMBL" id="BMJV01000001">
    <property type="protein sequence ID" value="GGG63594.1"/>
    <property type="molecule type" value="Genomic_DNA"/>
</dbReference>
<name>A0A8J2ZHD3_9RHOB</name>
<accession>A0A8J2ZHD3</accession>
<proteinExistence type="predicted"/>
<dbReference type="RefSeq" id="WP_188788859.1">
    <property type="nucleotide sequence ID" value="NZ_BMJV01000001.1"/>
</dbReference>
<gene>
    <name evidence="1" type="ORF">GCM10011415_07550</name>
</gene>
<sequence>MGRRPWHMHESGGELVLARRWPARFDLSVQTRLPPLARPARLAHQVRQDLWRALRDLRGFSPCVAVRSGPDGITLRAGGQLDGARPTPRDAERIAQVLDDPANRARWARWSA</sequence>
<evidence type="ECO:0000313" key="1">
    <source>
        <dbReference type="EMBL" id="GGG63594.1"/>
    </source>
</evidence>
<protein>
    <submittedName>
        <fullName evidence="1">Uncharacterized protein</fullName>
    </submittedName>
</protein>